<dbReference type="EMBL" id="LT907975">
    <property type="protein sequence ID" value="SOB59516.1"/>
    <property type="molecule type" value="Genomic_DNA"/>
</dbReference>
<proteinExistence type="predicted"/>
<organism evidence="2 3">
    <name type="scientific">Pseudodesulfovibrio profundus</name>
    <dbReference type="NCBI Taxonomy" id="57320"/>
    <lineage>
        <taxon>Bacteria</taxon>
        <taxon>Pseudomonadati</taxon>
        <taxon>Thermodesulfobacteriota</taxon>
        <taxon>Desulfovibrionia</taxon>
        <taxon>Desulfovibrionales</taxon>
        <taxon>Desulfovibrionaceae</taxon>
    </lineage>
</organism>
<dbReference type="AlphaFoldDB" id="A0A2C8FAQ5"/>
<evidence type="ECO:0000259" key="1">
    <source>
        <dbReference type="Pfam" id="PF00535"/>
    </source>
</evidence>
<dbReference type="KEGG" id="pprf:DPRO_2607"/>
<name>A0A2C8FAQ5_9BACT</name>
<dbReference type="SUPFAM" id="SSF53448">
    <property type="entry name" value="Nucleotide-diphospho-sugar transferases"/>
    <property type="match status" value="1"/>
</dbReference>
<dbReference type="CDD" id="cd00761">
    <property type="entry name" value="Glyco_tranf_GTA_type"/>
    <property type="match status" value="1"/>
</dbReference>
<dbReference type="Gene3D" id="3.90.550.10">
    <property type="entry name" value="Spore Coat Polysaccharide Biosynthesis Protein SpsA, Chain A"/>
    <property type="match status" value="1"/>
</dbReference>
<dbReference type="RefSeq" id="WP_097012376.1">
    <property type="nucleotide sequence ID" value="NZ_LT907975.1"/>
</dbReference>
<sequence length="242" mass="27236">MDGTLFSIIIPSTGRRPRALQKAVESVEKAARFAGLKKEQLEILIGFDGVKGTAPQCAYPVQAFNLPRDNDWGNGIRNTLLKIASGDKLIFLDDDNVIKQHALRTYMRYTDTEMIIARIDTQLAFDKPFLPVNDNGSLVRPGNIDPLCLCVSRRLVVDRCGGWLYQGKYEADYLNILQWYRRSHSTKVLEEVVGVYDAGRSLDNNALSRRQANMLDRLANERSVSADQVRRPATVELHEALA</sequence>
<dbReference type="InterPro" id="IPR029044">
    <property type="entry name" value="Nucleotide-diphossugar_trans"/>
</dbReference>
<keyword evidence="2" id="KW-0808">Transferase</keyword>
<protein>
    <submittedName>
        <fullName evidence="2">Glycosyl transferase, group 2 family protein</fullName>
    </submittedName>
</protein>
<feature type="domain" description="Glycosyltransferase 2-like" evidence="1">
    <location>
        <begin position="7"/>
        <end position="112"/>
    </location>
</feature>
<dbReference type="Pfam" id="PF00535">
    <property type="entry name" value="Glycos_transf_2"/>
    <property type="match status" value="1"/>
</dbReference>
<evidence type="ECO:0000313" key="3">
    <source>
        <dbReference type="Proteomes" id="UP000219215"/>
    </source>
</evidence>
<dbReference type="Proteomes" id="UP000219215">
    <property type="component" value="Chromosome DPRO"/>
</dbReference>
<dbReference type="GO" id="GO:0016740">
    <property type="term" value="F:transferase activity"/>
    <property type="evidence" value="ECO:0007669"/>
    <property type="project" value="UniProtKB-KW"/>
</dbReference>
<dbReference type="InterPro" id="IPR001173">
    <property type="entry name" value="Glyco_trans_2-like"/>
</dbReference>
<reference evidence="3" key="1">
    <citation type="submission" date="2017-09" db="EMBL/GenBank/DDBJ databases">
        <authorList>
            <person name="Regsiter A."/>
            <person name="William W."/>
        </authorList>
    </citation>
    <scope>NUCLEOTIDE SEQUENCE [LARGE SCALE GENOMIC DNA]</scope>
    <source>
        <strain evidence="3">500-1</strain>
    </source>
</reference>
<dbReference type="OrthoDB" id="5450115at2"/>
<gene>
    <name evidence="2" type="ORF">DPRO_2607</name>
</gene>
<evidence type="ECO:0000313" key="2">
    <source>
        <dbReference type="EMBL" id="SOB59516.1"/>
    </source>
</evidence>
<keyword evidence="3" id="KW-1185">Reference proteome</keyword>
<accession>A0A2C8FAQ5</accession>